<gene>
    <name evidence="2" type="ORF">CEXT_615351</name>
</gene>
<dbReference type="AlphaFoldDB" id="A0AAV4RFW0"/>
<accession>A0AAV4RFW0</accession>
<comment type="caution">
    <text evidence="2">The sequence shown here is derived from an EMBL/GenBank/DDBJ whole genome shotgun (WGS) entry which is preliminary data.</text>
</comment>
<feature type="region of interest" description="Disordered" evidence="1">
    <location>
        <begin position="33"/>
        <end position="60"/>
    </location>
</feature>
<evidence type="ECO:0000256" key="1">
    <source>
        <dbReference type="SAM" id="MobiDB-lite"/>
    </source>
</evidence>
<keyword evidence="3" id="KW-1185">Reference proteome</keyword>
<dbReference type="EMBL" id="BPLR01007985">
    <property type="protein sequence ID" value="GIY21203.1"/>
    <property type="molecule type" value="Genomic_DNA"/>
</dbReference>
<dbReference type="Proteomes" id="UP001054945">
    <property type="component" value="Unassembled WGS sequence"/>
</dbReference>
<name>A0AAV4RFW0_CAEEX</name>
<organism evidence="2 3">
    <name type="scientific">Caerostris extrusa</name>
    <name type="common">Bark spider</name>
    <name type="synonym">Caerostris bankana</name>
    <dbReference type="NCBI Taxonomy" id="172846"/>
    <lineage>
        <taxon>Eukaryota</taxon>
        <taxon>Metazoa</taxon>
        <taxon>Ecdysozoa</taxon>
        <taxon>Arthropoda</taxon>
        <taxon>Chelicerata</taxon>
        <taxon>Arachnida</taxon>
        <taxon>Araneae</taxon>
        <taxon>Araneomorphae</taxon>
        <taxon>Entelegynae</taxon>
        <taxon>Araneoidea</taxon>
        <taxon>Araneidae</taxon>
        <taxon>Caerostris</taxon>
    </lineage>
</organism>
<protein>
    <submittedName>
        <fullName evidence="2">Uncharacterized protein</fullName>
    </submittedName>
</protein>
<proteinExistence type="predicted"/>
<reference evidence="2 3" key="1">
    <citation type="submission" date="2021-06" db="EMBL/GenBank/DDBJ databases">
        <title>Caerostris extrusa draft genome.</title>
        <authorList>
            <person name="Kono N."/>
            <person name="Arakawa K."/>
        </authorList>
    </citation>
    <scope>NUCLEOTIDE SEQUENCE [LARGE SCALE GENOMIC DNA]</scope>
</reference>
<evidence type="ECO:0000313" key="3">
    <source>
        <dbReference type="Proteomes" id="UP001054945"/>
    </source>
</evidence>
<evidence type="ECO:0000313" key="2">
    <source>
        <dbReference type="EMBL" id="GIY21203.1"/>
    </source>
</evidence>
<sequence>MNFTFSGAALKRAGRRVSPKELQSTDMKCLWASRAQKQRHPGGQSDGGGSERYRLRGAHRSVKNQPTCQVEVFEPVRDLLLVECAEAVAAHRDELECHQFLQIAAHQRGDAIAFKVQEVEHIQAFEFALLESLQV</sequence>